<accession>A0ABS8BVK2</accession>
<keyword evidence="5" id="KW-1185">Reference proteome</keyword>
<dbReference type="CDD" id="cd09019">
    <property type="entry name" value="galactose_mutarotase_like"/>
    <property type="match status" value="1"/>
</dbReference>
<proteinExistence type="inferred from homology"/>
<evidence type="ECO:0000256" key="3">
    <source>
        <dbReference type="ARBA" id="ARBA00023277"/>
    </source>
</evidence>
<reference evidence="4" key="1">
    <citation type="submission" date="2021-10" db="EMBL/GenBank/DDBJ databases">
        <title>Loktanella gaetbuli sp. nov., isolated from a tidal flat.</title>
        <authorList>
            <person name="Park S."/>
            <person name="Yoon J.-H."/>
        </authorList>
    </citation>
    <scope>NUCLEOTIDE SEQUENCE</scope>
    <source>
        <strain evidence="4">TSTF-M6</strain>
    </source>
</reference>
<dbReference type="EMBL" id="JAJATZ010000004">
    <property type="protein sequence ID" value="MCB5199649.1"/>
    <property type="molecule type" value="Genomic_DNA"/>
</dbReference>
<dbReference type="Pfam" id="PF01263">
    <property type="entry name" value="Aldose_epim"/>
    <property type="match status" value="1"/>
</dbReference>
<evidence type="ECO:0000256" key="1">
    <source>
        <dbReference type="ARBA" id="ARBA00006206"/>
    </source>
</evidence>
<dbReference type="Proteomes" id="UP001138961">
    <property type="component" value="Unassembled WGS sequence"/>
</dbReference>
<dbReference type="Gene3D" id="2.70.98.10">
    <property type="match status" value="1"/>
</dbReference>
<dbReference type="RefSeq" id="WP_226748335.1">
    <property type="nucleotide sequence ID" value="NZ_JAJATZ010000004.1"/>
</dbReference>
<dbReference type="InterPro" id="IPR014718">
    <property type="entry name" value="GH-type_carb-bd"/>
</dbReference>
<dbReference type="PANTHER" id="PTHR10091:SF49">
    <property type="entry name" value="ALDOSE 1-EPIMERASE"/>
    <property type="match status" value="1"/>
</dbReference>
<protein>
    <submittedName>
        <fullName evidence="4">Galactose mutarotase</fullName>
    </submittedName>
</protein>
<evidence type="ECO:0000313" key="4">
    <source>
        <dbReference type="EMBL" id="MCB5199649.1"/>
    </source>
</evidence>
<comment type="caution">
    <text evidence="4">The sequence shown here is derived from an EMBL/GenBank/DDBJ whole genome shotgun (WGS) entry which is preliminary data.</text>
</comment>
<name>A0ABS8BVK2_9RHOB</name>
<dbReference type="InterPro" id="IPR047215">
    <property type="entry name" value="Galactose_mutarotase-like"/>
</dbReference>
<dbReference type="InterPro" id="IPR011013">
    <property type="entry name" value="Gal_mutarotase_sf_dom"/>
</dbReference>
<gene>
    <name evidence="4" type="ORF">LGQ03_10390</name>
</gene>
<comment type="similarity">
    <text evidence="1">Belongs to the aldose epimerase family.</text>
</comment>
<keyword evidence="2" id="KW-0413">Isomerase</keyword>
<evidence type="ECO:0000256" key="2">
    <source>
        <dbReference type="ARBA" id="ARBA00023235"/>
    </source>
</evidence>
<dbReference type="InterPro" id="IPR008183">
    <property type="entry name" value="Aldose_1/G6P_1-epimerase"/>
</dbReference>
<sequence>MGETMTPFGTTKTGEDVHVLTLTQGDLRVDLLTYGARLQDVRLAGVPHSLTLMSDTLSDYEGPMPYHGALVGPVANRIGAGRVTLDGMMYELERNQDGRMTLHSGSDGMHARVWQVIDHAPDAATLQLTLQDGDCGLPGQRVITARFKITAPATLTMDLTGTTDELTLMNIANHSMWNMDGSRTWQGHSLGIAAEHYLPTDADNLVTGEIAPVAGTGMDFRTARTPVPGDPMLDHNFCLSDQPTALREVVTLTGKSGLRMTLATDRTGVQVFDNHVGLRPGASPYEGFALEAQDWPDAPAHRDFPSVLLKPDAPYRQTTTWRFDRTE</sequence>
<dbReference type="PANTHER" id="PTHR10091">
    <property type="entry name" value="ALDOSE-1-EPIMERASE"/>
    <property type="match status" value="1"/>
</dbReference>
<keyword evidence="3" id="KW-0119">Carbohydrate metabolism</keyword>
<evidence type="ECO:0000313" key="5">
    <source>
        <dbReference type="Proteomes" id="UP001138961"/>
    </source>
</evidence>
<organism evidence="4 5">
    <name type="scientific">Loktanella gaetbuli</name>
    <dbReference type="NCBI Taxonomy" id="2881335"/>
    <lineage>
        <taxon>Bacteria</taxon>
        <taxon>Pseudomonadati</taxon>
        <taxon>Pseudomonadota</taxon>
        <taxon>Alphaproteobacteria</taxon>
        <taxon>Rhodobacterales</taxon>
        <taxon>Roseobacteraceae</taxon>
        <taxon>Loktanella</taxon>
    </lineage>
</organism>
<dbReference type="SUPFAM" id="SSF74650">
    <property type="entry name" value="Galactose mutarotase-like"/>
    <property type="match status" value="1"/>
</dbReference>